<evidence type="ECO:0000259" key="3">
    <source>
        <dbReference type="Pfam" id="PF13205"/>
    </source>
</evidence>
<evidence type="ECO:0000256" key="2">
    <source>
        <dbReference type="SAM" id="MobiDB-lite"/>
    </source>
</evidence>
<sequence length="526" mass="59385">MGIVMASCATPTSPTGGPPDEKGPEIIRTEPETGTTNFRGESITLHFSEFVERSSLNQAIVIEPDIGISYNIDWGRKSAEVEFDSQIPDSTTLILTIDTDLTDTNNNGMSSPKKIAVSTGSEIDKGEIVGNVIDAATGERSEGKRILLYREPYDLTKKADYIASTDTSGHFQFSYLPQGKFKLFWVDDRNRNKIWDRQQERAQPFKKEFITLEKGGKDSLGTLFSTSVDTTKPTIQGVGLFSSNRMRMRFSEDITLSDSANIVITDTLGNEYSQVWPLYVQPNEPYILFAHSNDSLAPESSYSLTTTGIFDGSENSIADYTDSFTGSAQEDTTRQRIIKRNTVSGYYPGEPFEVTYAKPIDESVITDSLKIVEGDSLIESWPNVDTEQNILRINPDDQWKDGVAYEVRVWDPGVEDYRKFDPKIWHSSQMGSLNIMMEDSTLKNVRLRIENEESGFERDTLFTDQIEIDNLPPLSYKIMVYHDENTNGRWDYGQVEPYVKPEPYYIRKQVPVEKGLTGDLTIEFPN</sequence>
<gene>
    <name evidence="4" type="ORF">CK503_09710</name>
</gene>
<dbReference type="InterPro" id="IPR032812">
    <property type="entry name" value="SbsA_Ig"/>
</dbReference>
<keyword evidence="1" id="KW-0732">Signal</keyword>
<accession>A0A2A2GAQ0</accession>
<dbReference type="AlphaFoldDB" id="A0A2A2GAQ0"/>
<dbReference type="Pfam" id="PF13205">
    <property type="entry name" value="Big_5"/>
    <property type="match status" value="1"/>
</dbReference>
<evidence type="ECO:0000313" key="4">
    <source>
        <dbReference type="EMBL" id="PAU93937.1"/>
    </source>
</evidence>
<feature type="compositionally biased region" description="Basic and acidic residues" evidence="2">
    <location>
        <begin position="19"/>
        <end position="31"/>
    </location>
</feature>
<dbReference type="Proteomes" id="UP000218831">
    <property type="component" value="Unassembled WGS sequence"/>
</dbReference>
<reference evidence="4 5" key="1">
    <citation type="submission" date="2017-08" db="EMBL/GenBank/DDBJ databases">
        <title>Aliifodinibius alkalisoli sp. nov., isolated from saline alkaline soil.</title>
        <authorList>
            <person name="Liu D."/>
            <person name="Zhang G."/>
        </authorList>
    </citation>
    <scope>NUCLEOTIDE SEQUENCE [LARGE SCALE GENOMIC DNA]</scope>
    <source>
        <strain evidence="4 5">WN023</strain>
    </source>
</reference>
<dbReference type="EMBL" id="NSKE01000006">
    <property type="protein sequence ID" value="PAU93937.1"/>
    <property type="molecule type" value="Genomic_DNA"/>
</dbReference>
<name>A0A2A2GAQ0_9BACT</name>
<comment type="caution">
    <text evidence="4">The sequence shown here is derived from an EMBL/GenBank/DDBJ whole genome shotgun (WGS) entry which is preliminary data.</text>
</comment>
<feature type="region of interest" description="Disordered" evidence="2">
    <location>
        <begin position="1"/>
        <end position="37"/>
    </location>
</feature>
<evidence type="ECO:0000256" key="1">
    <source>
        <dbReference type="ARBA" id="ARBA00022729"/>
    </source>
</evidence>
<proteinExistence type="predicted"/>
<feature type="domain" description="SbsA Ig-like" evidence="3">
    <location>
        <begin position="20"/>
        <end position="115"/>
    </location>
</feature>
<organism evidence="4 5">
    <name type="scientific">Fodinibius salipaludis</name>
    <dbReference type="NCBI Taxonomy" id="2032627"/>
    <lineage>
        <taxon>Bacteria</taxon>
        <taxon>Pseudomonadati</taxon>
        <taxon>Balneolota</taxon>
        <taxon>Balneolia</taxon>
        <taxon>Balneolales</taxon>
        <taxon>Balneolaceae</taxon>
        <taxon>Fodinibius</taxon>
    </lineage>
</organism>
<evidence type="ECO:0000313" key="5">
    <source>
        <dbReference type="Proteomes" id="UP000218831"/>
    </source>
</evidence>
<keyword evidence="5" id="KW-1185">Reference proteome</keyword>
<protein>
    <recommendedName>
        <fullName evidence="3">SbsA Ig-like domain-containing protein</fullName>
    </recommendedName>
</protein>